<evidence type="ECO:0000313" key="2">
    <source>
        <dbReference type="EMBL" id="GMH13051.1"/>
    </source>
</evidence>
<dbReference type="EMBL" id="BSYO01000012">
    <property type="protein sequence ID" value="GMH13051.1"/>
    <property type="molecule type" value="Genomic_DNA"/>
</dbReference>
<proteinExistence type="predicted"/>
<dbReference type="Proteomes" id="UP001279734">
    <property type="component" value="Unassembled WGS sequence"/>
</dbReference>
<evidence type="ECO:0000313" key="3">
    <source>
        <dbReference type="Proteomes" id="UP001279734"/>
    </source>
</evidence>
<dbReference type="AlphaFoldDB" id="A0AAD3XQS8"/>
<name>A0AAD3XQS8_NEPGR</name>
<protein>
    <submittedName>
        <fullName evidence="2">Uncharacterized protein</fullName>
    </submittedName>
</protein>
<sequence>MVSGMIVLELSLALGPSCFYLWNALKPLEAWSSQVLVLAPTHHFFAPWNGKDRVGHLVYYNLFGSLRWQVDSWSRNSELEFDTVVLLQFLT</sequence>
<organism evidence="2 3">
    <name type="scientific">Nepenthes gracilis</name>
    <name type="common">Slender pitcher plant</name>
    <dbReference type="NCBI Taxonomy" id="150966"/>
    <lineage>
        <taxon>Eukaryota</taxon>
        <taxon>Viridiplantae</taxon>
        <taxon>Streptophyta</taxon>
        <taxon>Embryophyta</taxon>
        <taxon>Tracheophyta</taxon>
        <taxon>Spermatophyta</taxon>
        <taxon>Magnoliopsida</taxon>
        <taxon>eudicotyledons</taxon>
        <taxon>Gunneridae</taxon>
        <taxon>Pentapetalae</taxon>
        <taxon>Caryophyllales</taxon>
        <taxon>Nepenthaceae</taxon>
        <taxon>Nepenthes</taxon>
    </lineage>
</organism>
<keyword evidence="1" id="KW-0732">Signal</keyword>
<evidence type="ECO:0000256" key="1">
    <source>
        <dbReference type="SAM" id="SignalP"/>
    </source>
</evidence>
<feature type="chain" id="PRO_5042242107" evidence="1">
    <location>
        <begin position="16"/>
        <end position="91"/>
    </location>
</feature>
<accession>A0AAD3XQS8</accession>
<reference evidence="2" key="1">
    <citation type="submission" date="2023-05" db="EMBL/GenBank/DDBJ databases">
        <title>Nepenthes gracilis genome sequencing.</title>
        <authorList>
            <person name="Fukushima K."/>
        </authorList>
    </citation>
    <scope>NUCLEOTIDE SEQUENCE</scope>
    <source>
        <strain evidence="2">SING2019-196</strain>
    </source>
</reference>
<feature type="signal peptide" evidence="1">
    <location>
        <begin position="1"/>
        <end position="15"/>
    </location>
</feature>
<comment type="caution">
    <text evidence="2">The sequence shown here is derived from an EMBL/GenBank/DDBJ whole genome shotgun (WGS) entry which is preliminary data.</text>
</comment>
<keyword evidence="3" id="KW-1185">Reference proteome</keyword>
<gene>
    <name evidence="2" type="ORF">Nepgr_014892</name>
</gene>